<keyword evidence="2" id="KW-0732">Signal</keyword>
<feature type="domain" description="AttH" evidence="3">
    <location>
        <begin position="69"/>
        <end position="240"/>
    </location>
</feature>
<sequence length="381" mass="41936">MHDRKSSRPILLKHGLLLPLTLMLLQALSACAQTEATDEQPPTSPAPIPASESVIKFPADHYLHIGAPTEWWWHIGTLKAGDRTFGFEINAASFQAFGFTQVMLTDVQGKRHFQQTTGVGPPTFNPNTWAEHDPSKPWFVKLGDVSMTSEQSDPSKDMVVTADLVDETTNTEVKFDLRFSQEGPPLIVWGTGVTSPPEEPTLQTNNFYYSLTRLNASGSITIEGERFEVTGVTWMDHEYGLFGTEENRPKWILQDMQLTNGVHLSNYSIEEPVLNKKIASMATVQREDGTTYFVESTVKPTGPTWTSPESGKTYFMEIEVEIPAFEATLTVKSLLDPQEFPLPVGAVYEGVASAEGTFEGAGVSGTAWSEQTLNEPTGAAD</sequence>
<feature type="compositionally biased region" description="Polar residues" evidence="1">
    <location>
        <begin position="366"/>
        <end position="375"/>
    </location>
</feature>
<feature type="chain" id="PRO_5027077756" description="AttH domain-containing protein" evidence="2">
    <location>
        <begin position="33"/>
        <end position="381"/>
    </location>
</feature>
<dbReference type="Pfam" id="PF17186">
    <property type="entry name" value="Lipocalin_9"/>
    <property type="match status" value="1"/>
</dbReference>
<dbReference type="InterPro" id="IPR010791">
    <property type="entry name" value="AttH_dom"/>
</dbReference>
<accession>A0A6J4JSJ6</accession>
<name>A0A6J4JSJ6_9CHLR</name>
<dbReference type="AlphaFoldDB" id="A0A6J4JSJ6"/>
<evidence type="ECO:0000313" key="4">
    <source>
        <dbReference type="EMBL" id="CAA9286084.1"/>
    </source>
</evidence>
<dbReference type="Gene3D" id="2.40.370.10">
    <property type="entry name" value="AttH-like domain"/>
    <property type="match status" value="2"/>
</dbReference>
<gene>
    <name evidence="4" type="ORF">AVDCRST_MAG93-3542</name>
</gene>
<evidence type="ECO:0000256" key="2">
    <source>
        <dbReference type="SAM" id="SignalP"/>
    </source>
</evidence>
<organism evidence="4">
    <name type="scientific">uncultured Chloroflexia bacterium</name>
    <dbReference type="NCBI Taxonomy" id="1672391"/>
    <lineage>
        <taxon>Bacteria</taxon>
        <taxon>Bacillati</taxon>
        <taxon>Chloroflexota</taxon>
        <taxon>Chloroflexia</taxon>
        <taxon>environmental samples</taxon>
    </lineage>
</organism>
<dbReference type="PROSITE" id="PS51257">
    <property type="entry name" value="PROKAR_LIPOPROTEIN"/>
    <property type="match status" value="1"/>
</dbReference>
<feature type="region of interest" description="Disordered" evidence="1">
    <location>
        <begin position="362"/>
        <end position="381"/>
    </location>
</feature>
<reference evidence="4" key="1">
    <citation type="submission" date="2020-02" db="EMBL/GenBank/DDBJ databases">
        <authorList>
            <person name="Meier V. D."/>
        </authorList>
    </citation>
    <scope>NUCLEOTIDE SEQUENCE</scope>
    <source>
        <strain evidence="4">AVDCRST_MAG93</strain>
    </source>
</reference>
<evidence type="ECO:0000256" key="1">
    <source>
        <dbReference type="SAM" id="MobiDB-lite"/>
    </source>
</evidence>
<dbReference type="PANTHER" id="PTHR38591">
    <property type="entry name" value="HYDROLASE"/>
    <property type="match status" value="1"/>
</dbReference>
<dbReference type="PANTHER" id="PTHR38591:SF1">
    <property type="entry name" value="BLL1000 PROTEIN"/>
    <property type="match status" value="1"/>
</dbReference>
<dbReference type="Pfam" id="PF07143">
    <property type="entry name" value="CrtC"/>
    <property type="match status" value="1"/>
</dbReference>
<dbReference type="InterPro" id="IPR023374">
    <property type="entry name" value="AttH-like_dom_sf"/>
</dbReference>
<protein>
    <recommendedName>
        <fullName evidence="3">AttH domain-containing protein</fullName>
    </recommendedName>
</protein>
<feature type="signal peptide" evidence="2">
    <location>
        <begin position="1"/>
        <end position="32"/>
    </location>
</feature>
<dbReference type="SUPFAM" id="SSF159245">
    <property type="entry name" value="AttH-like"/>
    <property type="match status" value="1"/>
</dbReference>
<dbReference type="EMBL" id="CADCTR010001209">
    <property type="protein sequence ID" value="CAA9286084.1"/>
    <property type="molecule type" value="Genomic_DNA"/>
</dbReference>
<proteinExistence type="predicted"/>
<evidence type="ECO:0000259" key="3">
    <source>
        <dbReference type="Pfam" id="PF07143"/>
    </source>
</evidence>